<evidence type="ECO:0000256" key="10">
    <source>
        <dbReference type="ARBA" id="ARBA00025598"/>
    </source>
</evidence>
<reference evidence="12" key="1">
    <citation type="submission" date="2020-07" db="EMBL/GenBank/DDBJ databases">
        <title>Severe corrosion of carbon steel in oil field produced water can be linked to methanogenic archaea containing a special type of NiFe hydrogenase.</title>
        <authorList>
            <person name="Lahme S."/>
            <person name="Mand J."/>
            <person name="Longwell J."/>
            <person name="Smith R."/>
            <person name="Enning D."/>
        </authorList>
    </citation>
    <scope>NUCLEOTIDE SEQUENCE</scope>
    <source>
        <strain evidence="12">MIC098Bin6</strain>
    </source>
</reference>
<evidence type="ECO:0000256" key="7">
    <source>
        <dbReference type="ARBA" id="ARBA00022779"/>
    </source>
</evidence>
<evidence type="ECO:0000256" key="6">
    <source>
        <dbReference type="ARBA" id="ARBA00022500"/>
    </source>
</evidence>
<gene>
    <name evidence="12" type="ORF">H0S81_06490</name>
</gene>
<protein>
    <recommendedName>
        <fullName evidence="4">Flagellar motor switch protein FliG</fullName>
    </recommendedName>
</protein>
<keyword evidence="12" id="KW-0282">Flagellum</keyword>
<evidence type="ECO:0000256" key="2">
    <source>
        <dbReference type="ARBA" id="ARBA00004413"/>
    </source>
</evidence>
<feature type="domain" description="Flagellar motor switch protein FliG C-terminal" evidence="11">
    <location>
        <begin position="25"/>
        <end position="129"/>
    </location>
</feature>
<dbReference type="PRINTS" id="PR00954">
    <property type="entry name" value="FLGMOTORFLIG"/>
</dbReference>
<dbReference type="GO" id="GO:0003774">
    <property type="term" value="F:cytoskeletal motor activity"/>
    <property type="evidence" value="ECO:0007669"/>
    <property type="project" value="InterPro"/>
</dbReference>
<dbReference type="PANTHER" id="PTHR30534">
    <property type="entry name" value="FLAGELLAR MOTOR SWITCH PROTEIN FLIG"/>
    <property type="match status" value="1"/>
</dbReference>
<keyword evidence="12" id="KW-0966">Cell projection</keyword>
<dbReference type="GO" id="GO:0005886">
    <property type="term" value="C:plasma membrane"/>
    <property type="evidence" value="ECO:0007669"/>
    <property type="project" value="UniProtKB-SubCell"/>
</dbReference>
<dbReference type="EMBL" id="JACCQK010000360">
    <property type="protein sequence ID" value="MBG0779559.1"/>
    <property type="molecule type" value="Genomic_DNA"/>
</dbReference>
<comment type="caution">
    <text evidence="12">The sequence shown here is derived from an EMBL/GenBank/DDBJ whole genome shotgun (WGS) entry which is preliminary data.</text>
</comment>
<keyword evidence="5" id="KW-1003">Cell membrane</keyword>
<dbReference type="GO" id="GO:0071973">
    <property type="term" value="P:bacterial-type flagellum-dependent cell motility"/>
    <property type="evidence" value="ECO:0007669"/>
    <property type="project" value="InterPro"/>
</dbReference>
<dbReference type="Proteomes" id="UP000706172">
    <property type="component" value="Unassembled WGS sequence"/>
</dbReference>
<dbReference type="GO" id="GO:0009425">
    <property type="term" value="C:bacterial-type flagellum basal body"/>
    <property type="evidence" value="ECO:0007669"/>
    <property type="project" value="UniProtKB-SubCell"/>
</dbReference>
<accession>A0A931CXH3</accession>
<keyword evidence="6" id="KW-0145">Chemotaxis</keyword>
<keyword evidence="7" id="KW-0283">Flagellar rotation</keyword>
<evidence type="ECO:0000256" key="8">
    <source>
        <dbReference type="ARBA" id="ARBA00023136"/>
    </source>
</evidence>
<sequence length="140" mass="15923">NGIEALASILNQVDGPTEENIMAYLEKQDSDLAQSVRQKMFVFEDLIEFENRNFREILQNVDSQLLIKALKTASEELKEKVFQNLSQRAAEMLKEDMEVMGPVRLRDVEQAQLEILSAAKRLEAEGRVIFPGKGKEDVLV</sequence>
<feature type="non-terminal residue" evidence="12">
    <location>
        <position position="1"/>
    </location>
</feature>
<evidence type="ECO:0000256" key="1">
    <source>
        <dbReference type="ARBA" id="ARBA00004117"/>
    </source>
</evidence>
<evidence type="ECO:0000313" key="12">
    <source>
        <dbReference type="EMBL" id="MBG0779559.1"/>
    </source>
</evidence>
<dbReference type="AlphaFoldDB" id="A0A931CXH3"/>
<dbReference type="Gene3D" id="1.10.220.30">
    <property type="match status" value="1"/>
</dbReference>
<evidence type="ECO:0000256" key="3">
    <source>
        <dbReference type="ARBA" id="ARBA00010299"/>
    </source>
</evidence>
<dbReference type="Pfam" id="PF01706">
    <property type="entry name" value="FliG_C"/>
    <property type="match status" value="1"/>
</dbReference>
<dbReference type="SUPFAM" id="SSF48029">
    <property type="entry name" value="FliG"/>
    <property type="match status" value="1"/>
</dbReference>
<keyword evidence="9" id="KW-0975">Bacterial flagellum</keyword>
<organism evidence="12 13">
    <name type="scientific">Desulfotignum balticum</name>
    <dbReference type="NCBI Taxonomy" id="115781"/>
    <lineage>
        <taxon>Bacteria</taxon>
        <taxon>Pseudomonadati</taxon>
        <taxon>Thermodesulfobacteriota</taxon>
        <taxon>Desulfobacteria</taxon>
        <taxon>Desulfobacterales</taxon>
        <taxon>Desulfobacteraceae</taxon>
        <taxon>Desulfotignum</taxon>
    </lineage>
</organism>
<dbReference type="InterPro" id="IPR000090">
    <property type="entry name" value="Flg_Motor_Flig"/>
</dbReference>
<keyword evidence="8" id="KW-0472">Membrane</keyword>
<dbReference type="FunFam" id="1.10.220.30:FF:000001">
    <property type="entry name" value="Flagellar motor switch protein FliG"/>
    <property type="match status" value="1"/>
</dbReference>
<dbReference type="InterPro" id="IPR011002">
    <property type="entry name" value="FliG_a-hlx"/>
</dbReference>
<proteinExistence type="inferred from homology"/>
<evidence type="ECO:0000256" key="9">
    <source>
        <dbReference type="ARBA" id="ARBA00023143"/>
    </source>
</evidence>
<evidence type="ECO:0000256" key="5">
    <source>
        <dbReference type="ARBA" id="ARBA00022475"/>
    </source>
</evidence>
<dbReference type="PANTHER" id="PTHR30534:SF0">
    <property type="entry name" value="FLAGELLAR MOTOR SWITCH PROTEIN FLIG"/>
    <property type="match status" value="1"/>
</dbReference>
<dbReference type="GO" id="GO:0006935">
    <property type="term" value="P:chemotaxis"/>
    <property type="evidence" value="ECO:0007669"/>
    <property type="project" value="UniProtKB-KW"/>
</dbReference>
<evidence type="ECO:0000256" key="4">
    <source>
        <dbReference type="ARBA" id="ARBA00021870"/>
    </source>
</evidence>
<comment type="similarity">
    <text evidence="3">Belongs to the FliG family.</text>
</comment>
<name>A0A931CXH3_9BACT</name>
<evidence type="ECO:0000313" key="13">
    <source>
        <dbReference type="Proteomes" id="UP000706172"/>
    </source>
</evidence>
<comment type="subcellular location">
    <subcellularLocation>
        <location evidence="1">Bacterial flagellum basal body</location>
    </subcellularLocation>
    <subcellularLocation>
        <location evidence="2">Cell membrane</location>
        <topology evidence="2">Peripheral membrane protein</topology>
        <orientation evidence="2">Cytoplasmic side</orientation>
    </subcellularLocation>
</comment>
<comment type="function">
    <text evidence="10">FliG is one of three proteins (FliG, FliN, FliM) that forms the rotor-mounted switch complex (C ring), located at the base of the basal body. This complex interacts with the CheY and CheZ chemotaxis proteins, in addition to contacting components of the motor that determine the direction of flagellar rotation.</text>
</comment>
<keyword evidence="12" id="KW-0969">Cilium</keyword>
<evidence type="ECO:0000259" key="11">
    <source>
        <dbReference type="Pfam" id="PF01706"/>
    </source>
</evidence>
<dbReference type="InterPro" id="IPR023087">
    <property type="entry name" value="Flg_Motor_Flig_C"/>
</dbReference>